<dbReference type="AlphaFoldDB" id="A0A8C5NJ09"/>
<dbReference type="GO" id="GO:0042589">
    <property type="term" value="C:zymogen granule membrane"/>
    <property type="evidence" value="ECO:0007669"/>
    <property type="project" value="UniProtKB-SubCell"/>
</dbReference>
<feature type="chain" id="PRO_5045430585" evidence="1">
    <location>
        <begin position="20"/>
        <end position="129"/>
    </location>
</feature>
<evidence type="ECO:0000256" key="1">
    <source>
        <dbReference type="SAM" id="SignalP"/>
    </source>
</evidence>
<reference evidence="2" key="1">
    <citation type="submission" date="2025-08" db="UniProtKB">
        <authorList>
            <consortium name="Ensembl"/>
        </authorList>
    </citation>
    <scope>IDENTIFICATION</scope>
</reference>
<dbReference type="PANTHER" id="PTHR17503:SF0">
    <property type="entry name" value="SYNCOLLIN"/>
    <property type="match status" value="1"/>
</dbReference>
<protein>
    <submittedName>
        <fullName evidence="2">Syncollin</fullName>
    </submittedName>
</protein>
<keyword evidence="1" id="KW-0732">Signal</keyword>
<dbReference type="OMA" id="ALYCRCS"/>
<organism evidence="2 3">
    <name type="scientific">Junco hyemalis</name>
    <name type="common">Dark-eyed junco</name>
    <dbReference type="NCBI Taxonomy" id="40217"/>
    <lineage>
        <taxon>Eukaryota</taxon>
        <taxon>Metazoa</taxon>
        <taxon>Chordata</taxon>
        <taxon>Craniata</taxon>
        <taxon>Vertebrata</taxon>
        <taxon>Euteleostomi</taxon>
        <taxon>Archelosauria</taxon>
        <taxon>Archosauria</taxon>
        <taxon>Dinosauria</taxon>
        <taxon>Saurischia</taxon>
        <taxon>Theropoda</taxon>
        <taxon>Coelurosauria</taxon>
        <taxon>Aves</taxon>
        <taxon>Neognathae</taxon>
        <taxon>Neoaves</taxon>
        <taxon>Telluraves</taxon>
        <taxon>Australaves</taxon>
        <taxon>Passeriformes</taxon>
        <taxon>Passerellidae</taxon>
        <taxon>Junco</taxon>
    </lineage>
</organism>
<dbReference type="Gene3D" id="2.60.20.10">
    <property type="entry name" value="Crystallins"/>
    <property type="match status" value="1"/>
</dbReference>
<name>A0A8C5NJ09_JUNHY</name>
<evidence type="ECO:0000313" key="2">
    <source>
        <dbReference type="Ensembl" id="ENSJHYP00000002667.1"/>
    </source>
</evidence>
<dbReference type="Ensembl" id="ENSJHYT00000003295.1">
    <property type="protein sequence ID" value="ENSJHYP00000002667.1"/>
    <property type="gene ID" value="ENSJHYG00000002237.1"/>
</dbReference>
<sequence>MALLLALLLPLLGSRGALAQCPAPAELRPANGTRLCALLYADNSPYYEQCCAGDALQVPPDADMPYLPVGWAGRASSLVVGTRCELTVWSRRAKAGKTRRFSAGAVPRLQEVKRGLFGNWNDAIRALYC</sequence>
<reference evidence="2" key="2">
    <citation type="submission" date="2025-09" db="UniProtKB">
        <authorList>
            <consortium name="Ensembl"/>
        </authorList>
    </citation>
    <scope>IDENTIFICATION</scope>
</reference>
<dbReference type="InterPro" id="IPR028137">
    <property type="entry name" value="Syncollin"/>
</dbReference>
<proteinExistence type="predicted"/>
<dbReference type="Proteomes" id="UP000694408">
    <property type="component" value="Unplaced"/>
</dbReference>
<evidence type="ECO:0000313" key="3">
    <source>
        <dbReference type="Proteomes" id="UP000694408"/>
    </source>
</evidence>
<dbReference type="PANTHER" id="PTHR17503">
    <property type="entry name" value="SYNCOLLIN"/>
    <property type="match status" value="1"/>
</dbReference>
<feature type="signal peptide" evidence="1">
    <location>
        <begin position="1"/>
        <end position="19"/>
    </location>
</feature>
<dbReference type="Pfam" id="PF15138">
    <property type="entry name" value="Syncollin"/>
    <property type="match status" value="1"/>
</dbReference>
<accession>A0A8C5NJ09</accession>
<keyword evidence="3" id="KW-1185">Reference proteome</keyword>
<dbReference type="GO" id="GO:0006887">
    <property type="term" value="P:exocytosis"/>
    <property type="evidence" value="ECO:0007669"/>
    <property type="project" value="UniProtKB-KW"/>
</dbReference>